<evidence type="ECO:0000313" key="3">
    <source>
        <dbReference type="Proteomes" id="UP001371456"/>
    </source>
</evidence>
<feature type="region of interest" description="Disordered" evidence="1">
    <location>
        <begin position="76"/>
        <end position="112"/>
    </location>
</feature>
<feature type="compositionally biased region" description="Low complexity" evidence="1">
    <location>
        <begin position="96"/>
        <end position="105"/>
    </location>
</feature>
<proteinExistence type="predicted"/>
<gene>
    <name evidence="2" type="ORF">RDI58_015144</name>
</gene>
<feature type="region of interest" description="Disordered" evidence="1">
    <location>
        <begin position="44"/>
        <end position="64"/>
    </location>
</feature>
<evidence type="ECO:0000313" key="2">
    <source>
        <dbReference type="EMBL" id="KAK6786619.1"/>
    </source>
</evidence>
<feature type="compositionally biased region" description="Polar residues" evidence="1">
    <location>
        <begin position="44"/>
        <end position="57"/>
    </location>
</feature>
<dbReference type="EMBL" id="JBANQN010000006">
    <property type="protein sequence ID" value="KAK6786619.1"/>
    <property type="molecule type" value="Genomic_DNA"/>
</dbReference>
<evidence type="ECO:0000256" key="1">
    <source>
        <dbReference type="SAM" id="MobiDB-lite"/>
    </source>
</evidence>
<dbReference type="AlphaFoldDB" id="A0AAN8TH76"/>
<comment type="caution">
    <text evidence="2">The sequence shown here is derived from an EMBL/GenBank/DDBJ whole genome shotgun (WGS) entry which is preliminary data.</text>
</comment>
<name>A0AAN8TH76_SOLBU</name>
<accession>A0AAN8TH76</accession>
<keyword evidence="3" id="KW-1185">Reference proteome</keyword>
<dbReference type="Proteomes" id="UP001371456">
    <property type="component" value="Unassembled WGS sequence"/>
</dbReference>
<reference evidence="2 3" key="1">
    <citation type="submission" date="2024-02" db="EMBL/GenBank/DDBJ databases">
        <title>de novo genome assembly of Solanum bulbocastanum strain 11H21.</title>
        <authorList>
            <person name="Hosaka A.J."/>
        </authorList>
    </citation>
    <scope>NUCLEOTIDE SEQUENCE [LARGE SCALE GENOMIC DNA]</scope>
    <source>
        <tissue evidence="2">Young leaves</tissue>
    </source>
</reference>
<sequence length="122" mass="12058">MDATHVAVGGATCSGGPYRLKNAGTSNVAATSVVAAGTTATSDFTNTEIGSQSSVNEGPSAIRPTNALLSGVRPATTLAFGGRPSNATSSDVRRLSTQQSTSSAAGQNRKTSATLRCGAIIG</sequence>
<feature type="region of interest" description="Disordered" evidence="1">
    <location>
        <begin position="1"/>
        <end position="21"/>
    </location>
</feature>
<organism evidence="2 3">
    <name type="scientific">Solanum bulbocastanum</name>
    <name type="common">Wild potato</name>
    <dbReference type="NCBI Taxonomy" id="147425"/>
    <lineage>
        <taxon>Eukaryota</taxon>
        <taxon>Viridiplantae</taxon>
        <taxon>Streptophyta</taxon>
        <taxon>Embryophyta</taxon>
        <taxon>Tracheophyta</taxon>
        <taxon>Spermatophyta</taxon>
        <taxon>Magnoliopsida</taxon>
        <taxon>eudicotyledons</taxon>
        <taxon>Gunneridae</taxon>
        <taxon>Pentapetalae</taxon>
        <taxon>asterids</taxon>
        <taxon>lamiids</taxon>
        <taxon>Solanales</taxon>
        <taxon>Solanaceae</taxon>
        <taxon>Solanoideae</taxon>
        <taxon>Solaneae</taxon>
        <taxon>Solanum</taxon>
    </lineage>
</organism>
<protein>
    <submittedName>
        <fullName evidence="2">Uncharacterized protein</fullName>
    </submittedName>
</protein>